<evidence type="ECO:0000313" key="10">
    <source>
        <dbReference type="Proteomes" id="UP000805085"/>
    </source>
</evidence>
<evidence type="ECO:0000313" key="9">
    <source>
        <dbReference type="EMBL" id="NRD24057.1"/>
    </source>
</evidence>
<sequence>MKFFLSCALIFLFSFYSFSQKTYKYPEVSKGSFVDTYFGESIEDPYQWMENPADPRLEEWLAEEQRLTNKQGNKYLHRWTLRSQLGSMYYDTRVSEKETYQKQADSLKTKYQYKYRRSSSKRSADLLYRLRGQKNYKSLINIKDFRKNKDDNVSIVDEYLNEDFDLIAVEISHNGSDWHEIYFFDLLTGKLFDEKLENFRATSNLIWKERDVIYDAYEKAIEGRELLDKAKGQKLFYHKLGTKQSEDTMIYENPDLTGTNLFSYFELNDKVFFRHFYNVRGKSYKALSVAYINPESIFLSKFLLYPDSKKIYVKVELLEGDNVILSTNWDSGNGRVLQADITQLNKVIELIPEYDSRLTNVNKLGKGKIACIYSDNGKNMVLIFDMEGKLLRTIDFPEGKEVKNFYENNDSATHTDFSLSSFFHPKIWYQLSLSDLTFKPAQVISVPYDAEKLETRYVKYKSKDGTEIPMYITCAKETVLDGNNPTLIYGYGGYGTTIVPSFNESLTLWLLHGGVYAVPNIRGGGANGSEWSLAGRRLNKQNTIDDFIAAAEYLVEEKYTNSNKLAISGGSHGALIVGAAITQRPELFKAAIAEAGPYDMLRMENFTVGSVNTNISEYGVTSNELDYKNLKSYSPLHNIKEGVKYPNLLLITGAADDRVPPLHSYKFLATLQEKASKESLFLMHVIEGSGHGGALNSKDFTEKLIHKYSFLFDQLDVDM</sequence>
<dbReference type="InterPro" id="IPR051167">
    <property type="entry name" value="Prolyl_oligopep/macrocyclase"/>
</dbReference>
<evidence type="ECO:0000256" key="5">
    <source>
        <dbReference type="ARBA" id="ARBA00022825"/>
    </source>
</evidence>
<accession>A0ABX2E7D0</accession>
<dbReference type="Gene3D" id="3.40.50.1820">
    <property type="entry name" value="alpha/beta hydrolase"/>
    <property type="match status" value="1"/>
</dbReference>
<evidence type="ECO:0000259" key="7">
    <source>
        <dbReference type="Pfam" id="PF00326"/>
    </source>
</evidence>
<evidence type="ECO:0000256" key="1">
    <source>
        <dbReference type="ARBA" id="ARBA00001070"/>
    </source>
</evidence>
<dbReference type="EC" id="3.4.21.26" evidence="2"/>
<dbReference type="RefSeq" id="WP_173301708.1">
    <property type="nucleotide sequence ID" value="NZ_JABRWQ010000005.1"/>
</dbReference>
<dbReference type="InterPro" id="IPR002470">
    <property type="entry name" value="Peptidase_S9A"/>
</dbReference>
<feature type="chain" id="PRO_5045422020" description="prolyl oligopeptidase" evidence="6">
    <location>
        <begin position="20"/>
        <end position="719"/>
    </location>
</feature>
<feature type="domain" description="Peptidase S9 prolyl oligopeptidase catalytic" evidence="7">
    <location>
        <begin position="501"/>
        <end position="716"/>
    </location>
</feature>
<organism evidence="9 10">
    <name type="scientific">Winogradskyella litoriviva</name>
    <dbReference type="NCBI Taxonomy" id="1220182"/>
    <lineage>
        <taxon>Bacteria</taxon>
        <taxon>Pseudomonadati</taxon>
        <taxon>Bacteroidota</taxon>
        <taxon>Flavobacteriia</taxon>
        <taxon>Flavobacteriales</taxon>
        <taxon>Flavobacteriaceae</taxon>
        <taxon>Winogradskyella</taxon>
    </lineage>
</organism>
<dbReference type="SUPFAM" id="SSF50993">
    <property type="entry name" value="Peptidase/esterase 'gauge' domain"/>
    <property type="match status" value="1"/>
</dbReference>
<dbReference type="PRINTS" id="PR00862">
    <property type="entry name" value="PROLIGOPTASE"/>
</dbReference>
<dbReference type="EMBL" id="JABRWQ010000005">
    <property type="protein sequence ID" value="NRD24057.1"/>
    <property type="molecule type" value="Genomic_DNA"/>
</dbReference>
<evidence type="ECO:0000259" key="8">
    <source>
        <dbReference type="Pfam" id="PF02897"/>
    </source>
</evidence>
<comment type="caution">
    <text evidence="9">The sequence shown here is derived from an EMBL/GenBank/DDBJ whole genome shotgun (WGS) entry which is preliminary data.</text>
</comment>
<comment type="catalytic activity">
    <reaction evidence="1">
        <text>Hydrolysis of Pro-|-Xaa &gt;&gt; Ala-|-Xaa in oligopeptides.</text>
        <dbReference type="EC" id="3.4.21.26"/>
    </reaction>
</comment>
<dbReference type="PANTHER" id="PTHR42881">
    <property type="entry name" value="PROLYL ENDOPEPTIDASE"/>
    <property type="match status" value="1"/>
</dbReference>
<dbReference type="InterPro" id="IPR001375">
    <property type="entry name" value="Peptidase_S9_cat"/>
</dbReference>
<name>A0ABX2E7D0_9FLAO</name>
<dbReference type="Gene3D" id="2.130.10.120">
    <property type="entry name" value="Prolyl oligopeptidase, N-terminal domain"/>
    <property type="match status" value="1"/>
</dbReference>
<protein>
    <recommendedName>
        <fullName evidence="2">prolyl oligopeptidase</fullName>
        <ecNumber evidence="2">3.4.21.26</ecNumber>
    </recommendedName>
</protein>
<dbReference type="InterPro" id="IPR029058">
    <property type="entry name" value="AB_hydrolase_fold"/>
</dbReference>
<feature type="signal peptide" evidence="6">
    <location>
        <begin position="1"/>
        <end position="19"/>
    </location>
</feature>
<proteinExistence type="predicted"/>
<dbReference type="Proteomes" id="UP000805085">
    <property type="component" value="Unassembled WGS sequence"/>
</dbReference>
<keyword evidence="3" id="KW-0645">Protease</keyword>
<evidence type="ECO:0000256" key="3">
    <source>
        <dbReference type="ARBA" id="ARBA00022670"/>
    </source>
</evidence>
<evidence type="ECO:0000256" key="2">
    <source>
        <dbReference type="ARBA" id="ARBA00011897"/>
    </source>
</evidence>
<keyword evidence="6" id="KW-0732">Signal</keyword>
<reference evidence="9 10" key="1">
    <citation type="journal article" date="2015" name="Int. J. Syst. Evol. Microbiol.">
        <title>Winogradskyella litoriviva sp. nov., isolated from coastal seawater.</title>
        <authorList>
            <person name="Nedashkovskaya O.I."/>
            <person name="Kukhlevskiy A.D."/>
            <person name="Zhukova N.V."/>
            <person name="Kim S.J."/>
            <person name="Rhee S.K."/>
            <person name="Mikhailov V.V."/>
        </authorList>
    </citation>
    <scope>NUCLEOTIDE SEQUENCE [LARGE SCALE GENOMIC DNA]</scope>
    <source>
        <strain evidence="9 10">KMM6491</strain>
    </source>
</reference>
<evidence type="ECO:0000256" key="6">
    <source>
        <dbReference type="SAM" id="SignalP"/>
    </source>
</evidence>
<feature type="domain" description="Peptidase S9A N-terminal" evidence="8">
    <location>
        <begin position="30"/>
        <end position="435"/>
    </location>
</feature>
<keyword evidence="10" id="KW-1185">Reference proteome</keyword>
<evidence type="ECO:0000256" key="4">
    <source>
        <dbReference type="ARBA" id="ARBA00022801"/>
    </source>
</evidence>
<gene>
    <name evidence="9" type="ORF">HNV10_12425</name>
</gene>
<dbReference type="InterPro" id="IPR023302">
    <property type="entry name" value="Pept_S9A_N"/>
</dbReference>
<dbReference type="Pfam" id="PF00326">
    <property type="entry name" value="Peptidase_S9"/>
    <property type="match status" value="1"/>
</dbReference>
<dbReference type="Pfam" id="PF02897">
    <property type="entry name" value="Peptidase_S9_N"/>
    <property type="match status" value="1"/>
</dbReference>
<keyword evidence="5" id="KW-0720">Serine protease</keyword>
<dbReference type="SUPFAM" id="SSF53474">
    <property type="entry name" value="alpha/beta-Hydrolases"/>
    <property type="match status" value="1"/>
</dbReference>
<keyword evidence="4" id="KW-0378">Hydrolase</keyword>
<dbReference type="PANTHER" id="PTHR42881:SF2">
    <property type="entry name" value="PROLYL ENDOPEPTIDASE"/>
    <property type="match status" value="1"/>
</dbReference>